<dbReference type="SMART" id="SM00184">
    <property type="entry name" value="RING"/>
    <property type="match status" value="1"/>
</dbReference>
<dbReference type="PANTHER" id="PTHR46913">
    <property type="entry name" value="RING-H2 FINGER PROTEIN ATL16"/>
    <property type="match status" value="1"/>
</dbReference>
<dbReference type="GO" id="GO:0016020">
    <property type="term" value="C:membrane"/>
    <property type="evidence" value="ECO:0007669"/>
    <property type="project" value="UniProtKB-SubCell"/>
</dbReference>
<evidence type="ECO:0000256" key="1">
    <source>
        <dbReference type="ARBA" id="ARBA00000900"/>
    </source>
</evidence>
<comment type="caution">
    <text evidence="17">The sequence shown here is derived from an EMBL/GenBank/DDBJ whole genome shotgun (WGS) entry which is preliminary data.</text>
</comment>
<comment type="subcellular location">
    <subcellularLocation>
        <location evidence="2">Membrane</location>
        <topology evidence="2">Single-pass membrane protein</topology>
    </subcellularLocation>
</comment>
<keyword evidence="5" id="KW-0808">Transferase</keyword>
<evidence type="ECO:0000313" key="18">
    <source>
        <dbReference type="Proteomes" id="UP001054252"/>
    </source>
</evidence>
<feature type="transmembrane region" description="Helical" evidence="15">
    <location>
        <begin position="53"/>
        <end position="75"/>
    </location>
</feature>
<reference evidence="17 18" key="1">
    <citation type="journal article" date="2021" name="Commun. Biol.">
        <title>The genome of Shorea leprosula (Dipterocarpaceae) highlights the ecological relevance of drought in aseasonal tropical rainforests.</title>
        <authorList>
            <person name="Ng K.K.S."/>
            <person name="Kobayashi M.J."/>
            <person name="Fawcett J.A."/>
            <person name="Hatakeyama M."/>
            <person name="Paape T."/>
            <person name="Ng C.H."/>
            <person name="Ang C.C."/>
            <person name="Tnah L.H."/>
            <person name="Lee C.T."/>
            <person name="Nishiyama T."/>
            <person name="Sese J."/>
            <person name="O'Brien M.J."/>
            <person name="Copetti D."/>
            <person name="Mohd Noor M.I."/>
            <person name="Ong R.C."/>
            <person name="Putra M."/>
            <person name="Sireger I.Z."/>
            <person name="Indrioko S."/>
            <person name="Kosugi Y."/>
            <person name="Izuno A."/>
            <person name="Isagi Y."/>
            <person name="Lee S.L."/>
            <person name="Shimizu K.K."/>
        </authorList>
    </citation>
    <scope>NUCLEOTIDE SEQUENCE [LARGE SCALE GENOMIC DNA]</scope>
    <source>
        <strain evidence="17">214</strain>
    </source>
</reference>
<comment type="catalytic activity">
    <reaction evidence="1">
        <text>S-ubiquitinyl-[E2 ubiquitin-conjugating enzyme]-L-cysteine + [acceptor protein]-L-lysine = [E2 ubiquitin-conjugating enzyme]-L-cysteine + N(6)-ubiquitinyl-[acceptor protein]-L-lysine.</text>
        <dbReference type="EC" id="2.3.2.27"/>
    </reaction>
</comment>
<evidence type="ECO:0000256" key="15">
    <source>
        <dbReference type="SAM" id="Phobius"/>
    </source>
</evidence>
<dbReference type="GO" id="GO:0016567">
    <property type="term" value="P:protein ubiquitination"/>
    <property type="evidence" value="ECO:0007669"/>
    <property type="project" value="InterPro"/>
</dbReference>
<keyword evidence="12 15" id="KW-0472">Membrane</keyword>
<evidence type="ECO:0000256" key="5">
    <source>
        <dbReference type="ARBA" id="ARBA00022679"/>
    </source>
</evidence>
<evidence type="ECO:0000256" key="7">
    <source>
        <dbReference type="ARBA" id="ARBA00022723"/>
    </source>
</evidence>
<comment type="pathway">
    <text evidence="3">Protein modification; protein ubiquitination.</text>
</comment>
<dbReference type="CDD" id="cd16461">
    <property type="entry name" value="RING-H2_EL5-like"/>
    <property type="match status" value="1"/>
</dbReference>
<comment type="similarity">
    <text evidence="13">Belongs to the RING-type zinc finger family. ATL subfamily.</text>
</comment>
<keyword evidence="7" id="KW-0479">Metal-binding</keyword>
<evidence type="ECO:0000256" key="8">
    <source>
        <dbReference type="ARBA" id="ARBA00022771"/>
    </source>
</evidence>
<dbReference type="InterPro" id="IPR013083">
    <property type="entry name" value="Znf_RING/FYVE/PHD"/>
</dbReference>
<evidence type="ECO:0000313" key="17">
    <source>
        <dbReference type="EMBL" id="GKU97949.1"/>
    </source>
</evidence>
<evidence type="ECO:0000256" key="4">
    <source>
        <dbReference type="ARBA" id="ARBA00012483"/>
    </source>
</evidence>
<evidence type="ECO:0000256" key="12">
    <source>
        <dbReference type="ARBA" id="ARBA00023136"/>
    </source>
</evidence>
<sequence length="353" mass="38904">MDVRFQHRKLMSNTVIIVTSSNACAISCNNSSCSSPNCWEPPPSNDLPSGPKMLLILTFTVLATTFLALCCYIVYVKYYLRGSRGGAPPQTTGVRSIRDDFADEDRGSVLDHPIWYIRTVGLQPSVISSIAVFKYKKGDGLVEGTECSVCLSEFQEDENLRLLPKCNHAFHLPCIDTWFRSHTNCPLCRAPIVSNTAASSLPEVNGEESIAVEESRMGVLEESEVSEGEPVVESSEVRIGIDEEEETPVQDTEQGIQPMRRSVSLDSLAASKISRAISNSENQSAKYKESRVVIVPRRLGGSRGFLRFMGSSSFGRTLQSGPVVMKRSSSCNEKFSLPRCGKNRNTDLPVRSF</sequence>
<evidence type="ECO:0000256" key="3">
    <source>
        <dbReference type="ARBA" id="ARBA00004906"/>
    </source>
</evidence>
<dbReference type="EC" id="2.3.2.27" evidence="4"/>
<dbReference type="InterPro" id="IPR001841">
    <property type="entry name" value="Znf_RING"/>
</dbReference>
<organism evidence="17 18">
    <name type="scientific">Rubroshorea leprosula</name>
    <dbReference type="NCBI Taxonomy" id="152421"/>
    <lineage>
        <taxon>Eukaryota</taxon>
        <taxon>Viridiplantae</taxon>
        <taxon>Streptophyta</taxon>
        <taxon>Embryophyta</taxon>
        <taxon>Tracheophyta</taxon>
        <taxon>Spermatophyta</taxon>
        <taxon>Magnoliopsida</taxon>
        <taxon>eudicotyledons</taxon>
        <taxon>Gunneridae</taxon>
        <taxon>Pentapetalae</taxon>
        <taxon>rosids</taxon>
        <taxon>malvids</taxon>
        <taxon>Malvales</taxon>
        <taxon>Dipterocarpaceae</taxon>
        <taxon>Rubroshorea</taxon>
    </lineage>
</organism>
<evidence type="ECO:0000256" key="13">
    <source>
        <dbReference type="ARBA" id="ARBA00024209"/>
    </source>
</evidence>
<evidence type="ECO:0000256" key="11">
    <source>
        <dbReference type="ARBA" id="ARBA00022989"/>
    </source>
</evidence>
<dbReference type="InterPro" id="IPR044600">
    <property type="entry name" value="ATL1/ATL16-like"/>
</dbReference>
<dbReference type="Pfam" id="PF13639">
    <property type="entry name" value="zf-RING_2"/>
    <property type="match status" value="1"/>
</dbReference>
<dbReference type="FunFam" id="3.30.40.10:FF:000233">
    <property type="entry name" value="RING-H2 finger protein ATL54"/>
    <property type="match status" value="1"/>
</dbReference>
<protein>
    <recommendedName>
        <fullName evidence="4">RING-type E3 ubiquitin transferase</fullName>
        <ecNumber evidence="4">2.3.2.27</ecNumber>
    </recommendedName>
</protein>
<proteinExistence type="inferred from homology"/>
<dbReference type="EMBL" id="BPVZ01000012">
    <property type="protein sequence ID" value="GKU97949.1"/>
    <property type="molecule type" value="Genomic_DNA"/>
</dbReference>
<dbReference type="GO" id="GO:0008270">
    <property type="term" value="F:zinc ion binding"/>
    <property type="evidence" value="ECO:0007669"/>
    <property type="project" value="UniProtKB-KW"/>
</dbReference>
<evidence type="ECO:0000259" key="16">
    <source>
        <dbReference type="PROSITE" id="PS50089"/>
    </source>
</evidence>
<name>A0AAV5IJZ0_9ROSI</name>
<keyword evidence="10" id="KW-0862">Zinc</keyword>
<gene>
    <name evidence="17" type="ORF">SLEP1_g11019</name>
</gene>
<keyword evidence="18" id="KW-1185">Reference proteome</keyword>
<feature type="domain" description="RING-type" evidence="16">
    <location>
        <begin position="147"/>
        <end position="189"/>
    </location>
</feature>
<keyword evidence="9" id="KW-0833">Ubl conjugation pathway</keyword>
<keyword evidence="6 15" id="KW-0812">Transmembrane</keyword>
<dbReference type="AlphaFoldDB" id="A0AAV5IJZ0"/>
<keyword evidence="8 14" id="KW-0863">Zinc-finger</keyword>
<evidence type="ECO:0000256" key="14">
    <source>
        <dbReference type="PROSITE-ProRule" id="PRU00175"/>
    </source>
</evidence>
<dbReference type="PROSITE" id="PS50089">
    <property type="entry name" value="ZF_RING_2"/>
    <property type="match status" value="1"/>
</dbReference>
<keyword evidence="11 15" id="KW-1133">Transmembrane helix</keyword>
<evidence type="ECO:0000256" key="6">
    <source>
        <dbReference type="ARBA" id="ARBA00022692"/>
    </source>
</evidence>
<dbReference type="PANTHER" id="PTHR46913:SF19">
    <property type="entry name" value="RING-TYPE E3 UBIQUITIN TRANSFERASE"/>
    <property type="match status" value="1"/>
</dbReference>
<evidence type="ECO:0000256" key="9">
    <source>
        <dbReference type="ARBA" id="ARBA00022786"/>
    </source>
</evidence>
<dbReference type="Gene3D" id="3.30.40.10">
    <property type="entry name" value="Zinc/RING finger domain, C3HC4 (zinc finger)"/>
    <property type="match status" value="1"/>
</dbReference>
<dbReference type="SUPFAM" id="SSF57850">
    <property type="entry name" value="RING/U-box"/>
    <property type="match status" value="1"/>
</dbReference>
<evidence type="ECO:0000256" key="2">
    <source>
        <dbReference type="ARBA" id="ARBA00004167"/>
    </source>
</evidence>
<dbReference type="GO" id="GO:0061630">
    <property type="term" value="F:ubiquitin protein ligase activity"/>
    <property type="evidence" value="ECO:0007669"/>
    <property type="project" value="UniProtKB-EC"/>
</dbReference>
<dbReference type="Proteomes" id="UP001054252">
    <property type="component" value="Unassembled WGS sequence"/>
</dbReference>
<evidence type="ECO:0000256" key="10">
    <source>
        <dbReference type="ARBA" id="ARBA00022833"/>
    </source>
</evidence>
<accession>A0AAV5IJZ0</accession>